<dbReference type="Proteomes" id="UP001141327">
    <property type="component" value="Unassembled WGS sequence"/>
</dbReference>
<dbReference type="Gene3D" id="3.30.900.10">
    <property type="entry name" value="HORMA domain"/>
    <property type="match status" value="1"/>
</dbReference>
<dbReference type="PROSITE" id="PS50815">
    <property type="entry name" value="HORMA"/>
    <property type="match status" value="1"/>
</dbReference>
<protein>
    <recommendedName>
        <fullName evidence="7">HORMA domain-containing protein</fullName>
    </recommendedName>
</protein>
<dbReference type="InterPro" id="IPR036570">
    <property type="entry name" value="HORMA_dom_sf"/>
</dbReference>
<feature type="domain" description="HORMA" evidence="7">
    <location>
        <begin position="13"/>
        <end position="217"/>
    </location>
</feature>
<evidence type="ECO:0000259" key="7">
    <source>
        <dbReference type="PROSITE" id="PS50815"/>
    </source>
</evidence>
<reference evidence="8" key="1">
    <citation type="journal article" date="2022" name="bioRxiv">
        <title>Genomics of Preaxostyla Flagellates Illuminates Evolutionary Transitions and the Path Towards Mitochondrial Loss.</title>
        <authorList>
            <person name="Novak L.V.F."/>
            <person name="Treitli S.C."/>
            <person name="Pyrih J."/>
            <person name="Halakuc P."/>
            <person name="Pipaliya S.V."/>
            <person name="Vacek V."/>
            <person name="Brzon O."/>
            <person name="Soukal P."/>
            <person name="Eme L."/>
            <person name="Dacks J.B."/>
            <person name="Karnkowska A."/>
            <person name="Elias M."/>
            <person name="Hampl V."/>
        </authorList>
    </citation>
    <scope>NUCLEOTIDE SEQUENCE</scope>
    <source>
        <strain evidence="8">RCP-MX</strain>
    </source>
</reference>
<evidence type="ECO:0000256" key="2">
    <source>
        <dbReference type="ARBA" id="ARBA00004286"/>
    </source>
</evidence>
<evidence type="ECO:0000256" key="3">
    <source>
        <dbReference type="ARBA" id="ARBA00022454"/>
    </source>
</evidence>
<accession>A0ABQ8USM5</accession>
<evidence type="ECO:0000256" key="4">
    <source>
        <dbReference type="ARBA" id="ARBA00023242"/>
    </source>
</evidence>
<keyword evidence="5" id="KW-0469">Meiosis</keyword>
<evidence type="ECO:0000256" key="5">
    <source>
        <dbReference type="ARBA" id="ARBA00023254"/>
    </source>
</evidence>
<comment type="caution">
    <text evidence="8">The sequence shown here is derived from an EMBL/GenBank/DDBJ whole genome shotgun (WGS) entry which is preliminary data.</text>
</comment>
<dbReference type="EMBL" id="JAPMOS010000004">
    <property type="protein sequence ID" value="KAJ4462119.1"/>
    <property type="molecule type" value="Genomic_DNA"/>
</dbReference>
<gene>
    <name evidence="8" type="ORF">PAPYR_1298</name>
</gene>
<keyword evidence="3" id="KW-0158">Chromosome</keyword>
<keyword evidence="9" id="KW-1185">Reference proteome</keyword>
<sequence>MATLQKEQPITATQSATLVRNLFRASIYSIAFNRKLFPEECFVEKTIGGLTVKSLTPANEDAHKLIAWLEEGVFDALEKKYLKSVTFAIAVHGSTGDREIIEQYTFHITYPDDGSDDCRMSLTHDGGTLSFSSKDEIRESTLQLLRSLIIVAESLPPLPPERFYIMQLQYYDDRTPAEYEPTHFAPAQNQPLAQPGAQTEATIGEVSTTYHRVTMDVHMPTLSSNSLGGEQQAKRPRIQEEKDDDDTETPRKGESETDEQKEKRIFREAEEWVLKRQYVQRKDIGEYFWISEPLLARVMKPPRPRGHQALWDQRI</sequence>
<keyword evidence="4" id="KW-0539">Nucleus</keyword>
<dbReference type="InterPro" id="IPR051294">
    <property type="entry name" value="HORMA_MeioticProgression"/>
</dbReference>
<organism evidence="8 9">
    <name type="scientific">Paratrimastix pyriformis</name>
    <dbReference type="NCBI Taxonomy" id="342808"/>
    <lineage>
        <taxon>Eukaryota</taxon>
        <taxon>Metamonada</taxon>
        <taxon>Preaxostyla</taxon>
        <taxon>Paratrimastigidae</taxon>
        <taxon>Paratrimastix</taxon>
    </lineage>
</organism>
<dbReference type="SUPFAM" id="SSF56019">
    <property type="entry name" value="The spindle assembly checkpoint protein mad2"/>
    <property type="match status" value="1"/>
</dbReference>
<evidence type="ECO:0000313" key="9">
    <source>
        <dbReference type="Proteomes" id="UP001141327"/>
    </source>
</evidence>
<comment type="subcellular location">
    <subcellularLocation>
        <location evidence="2">Chromosome</location>
    </subcellularLocation>
    <subcellularLocation>
        <location evidence="1">Nucleus</location>
    </subcellularLocation>
</comment>
<proteinExistence type="predicted"/>
<dbReference type="PANTHER" id="PTHR48225">
    <property type="entry name" value="HORMA DOMAIN-CONTAINING PROTEIN 1"/>
    <property type="match status" value="1"/>
</dbReference>
<name>A0ABQ8USM5_9EUKA</name>
<evidence type="ECO:0000313" key="8">
    <source>
        <dbReference type="EMBL" id="KAJ4462119.1"/>
    </source>
</evidence>
<dbReference type="PANTHER" id="PTHR48225:SF7">
    <property type="entry name" value="MEIOSIS-SPECIFIC PROTEIN HOP1"/>
    <property type="match status" value="1"/>
</dbReference>
<evidence type="ECO:0000256" key="6">
    <source>
        <dbReference type="SAM" id="MobiDB-lite"/>
    </source>
</evidence>
<dbReference type="InterPro" id="IPR003511">
    <property type="entry name" value="HORMA_dom"/>
</dbReference>
<evidence type="ECO:0000256" key="1">
    <source>
        <dbReference type="ARBA" id="ARBA00004123"/>
    </source>
</evidence>
<dbReference type="Pfam" id="PF02301">
    <property type="entry name" value="HORMA"/>
    <property type="match status" value="1"/>
</dbReference>
<feature type="compositionally biased region" description="Basic and acidic residues" evidence="6">
    <location>
        <begin position="248"/>
        <end position="262"/>
    </location>
</feature>
<feature type="region of interest" description="Disordered" evidence="6">
    <location>
        <begin position="220"/>
        <end position="262"/>
    </location>
</feature>